<dbReference type="SMART" id="SM00257">
    <property type="entry name" value="LysM"/>
    <property type="match status" value="1"/>
</dbReference>
<sequence>MASRGRYELLDSDEQRLPEGMQRVGYDADTQTYTYRDSDGSYWEGEEGNRYGTLHRAGTRSSPNQPPIGQPISQRTIAEDWRYLAPFMVIVIVVLLSLFRFLDSASTPALPTCSSPDMEAYRITKGDTCWDLAQVRGTTVDGLKVANPGLNCDRLLPGYGICVPVEKEVSIPEDGNNGGNGPPRFQCYQITCNKAAGGDEACANEGCGGGCSEGGKCMS</sequence>
<dbReference type="PROSITE" id="PS51782">
    <property type="entry name" value="LYSM"/>
    <property type="match status" value="1"/>
</dbReference>
<dbReference type="Gene3D" id="3.10.350.10">
    <property type="entry name" value="LysM domain"/>
    <property type="match status" value="1"/>
</dbReference>
<evidence type="ECO:0000256" key="1">
    <source>
        <dbReference type="SAM" id="Phobius"/>
    </source>
</evidence>
<gene>
    <name evidence="3" type="ORF">LECACI_7A001548</name>
</gene>
<protein>
    <recommendedName>
        <fullName evidence="2">LysM domain-containing protein</fullName>
    </recommendedName>
</protein>
<accession>A0AAI8YT70</accession>
<name>A0AAI8YT70_9PEZI</name>
<keyword evidence="4" id="KW-1185">Reference proteome</keyword>
<dbReference type="CDD" id="cd00118">
    <property type="entry name" value="LysM"/>
    <property type="match status" value="1"/>
</dbReference>
<evidence type="ECO:0000259" key="2">
    <source>
        <dbReference type="PROSITE" id="PS51782"/>
    </source>
</evidence>
<organism evidence="3 4">
    <name type="scientific">Lecanosticta acicola</name>
    <dbReference type="NCBI Taxonomy" id="111012"/>
    <lineage>
        <taxon>Eukaryota</taxon>
        <taxon>Fungi</taxon>
        <taxon>Dikarya</taxon>
        <taxon>Ascomycota</taxon>
        <taxon>Pezizomycotina</taxon>
        <taxon>Dothideomycetes</taxon>
        <taxon>Dothideomycetidae</taxon>
        <taxon>Mycosphaerellales</taxon>
        <taxon>Mycosphaerellaceae</taxon>
        <taxon>Lecanosticta</taxon>
    </lineage>
</organism>
<dbReference type="Proteomes" id="UP001296104">
    <property type="component" value="Unassembled WGS sequence"/>
</dbReference>
<dbReference type="SUPFAM" id="SSF54106">
    <property type="entry name" value="LysM domain"/>
    <property type="match status" value="1"/>
</dbReference>
<keyword evidence="1" id="KW-1133">Transmembrane helix</keyword>
<reference evidence="3" key="1">
    <citation type="submission" date="2023-11" db="EMBL/GenBank/DDBJ databases">
        <authorList>
            <person name="Alioto T."/>
            <person name="Alioto T."/>
            <person name="Gomez Garrido J."/>
        </authorList>
    </citation>
    <scope>NUCLEOTIDE SEQUENCE</scope>
</reference>
<keyword evidence="1" id="KW-0812">Transmembrane</keyword>
<dbReference type="InterPro" id="IPR036779">
    <property type="entry name" value="LysM_dom_sf"/>
</dbReference>
<feature type="transmembrane region" description="Helical" evidence="1">
    <location>
        <begin position="83"/>
        <end position="102"/>
    </location>
</feature>
<feature type="domain" description="LysM" evidence="2">
    <location>
        <begin position="119"/>
        <end position="163"/>
    </location>
</feature>
<evidence type="ECO:0000313" key="3">
    <source>
        <dbReference type="EMBL" id="CAK3844153.1"/>
    </source>
</evidence>
<evidence type="ECO:0000313" key="4">
    <source>
        <dbReference type="Proteomes" id="UP001296104"/>
    </source>
</evidence>
<dbReference type="AlphaFoldDB" id="A0AAI8YT70"/>
<dbReference type="InterPro" id="IPR018392">
    <property type="entry name" value="LysM"/>
</dbReference>
<keyword evidence="1" id="KW-0472">Membrane</keyword>
<dbReference type="EMBL" id="CAVMBE010000006">
    <property type="protein sequence ID" value="CAK3844153.1"/>
    <property type="molecule type" value="Genomic_DNA"/>
</dbReference>
<comment type="caution">
    <text evidence="3">The sequence shown here is derived from an EMBL/GenBank/DDBJ whole genome shotgun (WGS) entry which is preliminary data.</text>
</comment>
<dbReference type="Pfam" id="PF01476">
    <property type="entry name" value="LysM"/>
    <property type="match status" value="1"/>
</dbReference>
<proteinExistence type="predicted"/>